<dbReference type="PANTHER" id="PTHR10909">
    <property type="entry name" value="ELECTRON TRANSPORT OXIDOREDUCTASE"/>
    <property type="match status" value="1"/>
</dbReference>
<reference evidence="6 7" key="1">
    <citation type="journal article" date="2018" name="Nat. Ecol. Evol.">
        <title>Shark genomes provide insights into elasmobranch evolution and the origin of vertebrates.</title>
        <authorList>
            <person name="Hara Y"/>
            <person name="Yamaguchi K"/>
            <person name="Onimaru K"/>
            <person name="Kadota M"/>
            <person name="Koyanagi M"/>
            <person name="Keeley SD"/>
            <person name="Tatsumi K"/>
            <person name="Tanaka K"/>
            <person name="Motone F"/>
            <person name="Kageyama Y"/>
            <person name="Nozu R"/>
            <person name="Adachi N"/>
            <person name="Nishimura O"/>
            <person name="Nakagawa R"/>
            <person name="Tanegashima C"/>
            <person name="Kiyatake I"/>
            <person name="Matsumoto R"/>
            <person name="Murakumo K"/>
            <person name="Nishida K"/>
            <person name="Terakita A"/>
            <person name="Kuratani S"/>
            <person name="Sato K"/>
            <person name="Hyodo S Kuraku.S."/>
        </authorList>
    </citation>
    <scope>NUCLEOTIDE SEQUENCE [LARGE SCALE GENOMIC DNA]</scope>
</reference>
<evidence type="ECO:0000313" key="6">
    <source>
        <dbReference type="EMBL" id="GCB75133.1"/>
    </source>
</evidence>
<dbReference type="FunFam" id="1.10.540.10:FF:000006">
    <property type="entry name" value="Acyl-coenzyme A oxidase"/>
    <property type="match status" value="1"/>
</dbReference>
<dbReference type="GO" id="GO:0003997">
    <property type="term" value="F:acyl-CoA oxidase activity"/>
    <property type="evidence" value="ECO:0007669"/>
    <property type="project" value="InterPro"/>
</dbReference>
<dbReference type="GO" id="GO:0000038">
    <property type="term" value="P:very long-chain fatty acid metabolic process"/>
    <property type="evidence" value="ECO:0007669"/>
    <property type="project" value="TreeGrafter"/>
</dbReference>
<comment type="cofactor">
    <cofactor evidence="1">
        <name>FAD</name>
        <dbReference type="ChEBI" id="CHEBI:57692"/>
    </cofactor>
</comment>
<evidence type="ECO:0000256" key="4">
    <source>
        <dbReference type="ARBA" id="ARBA00022827"/>
    </source>
</evidence>
<evidence type="ECO:0000313" key="7">
    <source>
        <dbReference type="Proteomes" id="UP000288216"/>
    </source>
</evidence>
<name>A0A401PPT0_SCYTO</name>
<protein>
    <recommendedName>
        <fullName evidence="5">Acyl-coenzyme A oxidase N-terminal domain-containing protein</fullName>
    </recommendedName>
</protein>
<dbReference type="STRING" id="75743.A0A401PPT0"/>
<dbReference type="GO" id="GO:0033540">
    <property type="term" value="P:fatty acid beta-oxidation using acyl-CoA oxidase"/>
    <property type="evidence" value="ECO:0007669"/>
    <property type="project" value="TreeGrafter"/>
</dbReference>
<dbReference type="GO" id="GO:0055088">
    <property type="term" value="P:lipid homeostasis"/>
    <property type="evidence" value="ECO:0007669"/>
    <property type="project" value="TreeGrafter"/>
</dbReference>
<dbReference type="InterPro" id="IPR012258">
    <property type="entry name" value="Acyl-CoA_oxidase"/>
</dbReference>
<gene>
    <name evidence="6" type="ORF">scyTo_0019727</name>
</gene>
<comment type="pathway">
    <text evidence="2">Lipid metabolism; peroxisomal fatty acid beta-oxidation.</text>
</comment>
<dbReference type="OrthoDB" id="9822409at2759"/>
<comment type="caution">
    <text evidence="6">The sequence shown here is derived from an EMBL/GenBank/DDBJ whole genome shotgun (WGS) entry which is preliminary data.</text>
</comment>
<dbReference type="GO" id="GO:0005777">
    <property type="term" value="C:peroxisome"/>
    <property type="evidence" value="ECO:0007669"/>
    <property type="project" value="InterPro"/>
</dbReference>
<keyword evidence="4" id="KW-0274">FAD</keyword>
<evidence type="ECO:0000256" key="2">
    <source>
        <dbReference type="ARBA" id="ARBA00004846"/>
    </source>
</evidence>
<dbReference type="Proteomes" id="UP000288216">
    <property type="component" value="Unassembled WGS sequence"/>
</dbReference>
<dbReference type="EMBL" id="BFAA01014977">
    <property type="protein sequence ID" value="GCB75133.1"/>
    <property type="molecule type" value="Genomic_DNA"/>
</dbReference>
<dbReference type="GO" id="GO:0005504">
    <property type="term" value="F:fatty acid binding"/>
    <property type="evidence" value="ECO:0007669"/>
    <property type="project" value="TreeGrafter"/>
</dbReference>
<keyword evidence="7" id="KW-1185">Reference proteome</keyword>
<dbReference type="InterPro" id="IPR029320">
    <property type="entry name" value="Acyl-CoA_ox_N"/>
</dbReference>
<feature type="non-terminal residue" evidence="6">
    <location>
        <position position="169"/>
    </location>
</feature>
<evidence type="ECO:0000256" key="1">
    <source>
        <dbReference type="ARBA" id="ARBA00001974"/>
    </source>
</evidence>
<dbReference type="GO" id="GO:0071949">
    <property type="term" value="F:FAD binding"/>
    <property type="evidence" value="ECO:0007669"/>
    <property type="project" value="InterPro"/>
</dbReference>
<dbReference type="SUPFAM" id="SSF56645">
    <property type="entry name" value="Acyl-CoA dehydrogenase NM domain-like"/>
    <property type="match status" value="1"/>
</dbReference>
<dbReference type="AlphaFoldDB" id="A0A401PPT0"/>
<dbReference type="Gene3D" id="1.10.540.10">
    <property type="entry name" value="Acyl-CoA dehydrogenase/oxidase, N-terminal domain"/>
    <property type="match status" value="1"/>
</dbReference>
<sequence length="169" mass="19226">MLAESCFLELDPVVGTLSTEASQTVFEALVLNDPELQHEDLNFLSRSERYDVAVKKSALMVRKIREHAISNPEEIMWFKRTCLEAKVEPMGVHFAMFIPTLENLCTAEQKEKWLHRSYTQQIIGTYAQTELGHGSFIRGLETTATYDPSTQEFVLNSPTVTSIKWWPGG</sequence>
<feature type="domain" description="Acyl-coenzyme A oxidase N-terminal" evidence="5">
    <location>
        <begin position="26"/>
        <end position="123"/>
    </location>
</feature>
<organism evidence="6 7">
    <name type="scientific">Scyliorhinus torazame</name>
    <name type="common">Cloudy catshark</name>
    <name type="synonym">Catulus torazame</name>
    <dbReference type="NCBI Taxonomy" id="75743"/>
    <lineage>
        <taxon>Eukaryota</taxon>
        <taxon>Metazoa</taxon>
        <taxon>Chordata</taxon>
        <taxon>Craniata</taxon>
        <taxon>Vertebrata</taxon>
        <taxon>Chondrichthyes</taxon>
        <taxon>Elasmobranchii</taxon>
        <taxon>Galeomorphii</taxon>
        <taxon>Galeoidea</taxon>
        <taxon>Carcharhiniformes</taxon>
        <taxon>Scyliorhinidae</taxon>
        <taxon>Scyliorhinus</taxon>
    </lineage>
</organism>
<dbReference type="InterPro" id="IPR009100">
    <property type="entry name" value="AcylCoA_DH/oxidase_NM_dom_sf"/>
</dbReference>
<dbReference type="InterPro" id="IPR046373">
    <property type="entry name" value="Acyl-CoA_Oxase/DH_mid-dom_sf"/>
</dbReference>
<dbReference type="Gene3D" id="2.40.110.10">
    <property type="entry name" value="Butyryl-CoA Dehydrogenase, subunit A, domain 2"/>
    <property type="match status" value="1"/>
</dbReference>
<dbReference type="Pfam" id="PF14749">
    <property type="entry name" value="Acyl-CoA_ox_N"/>
    <property type="match status" value="1"/>
</dbReference>
<accession>A0A401PPT0</accession>
<dbReference type="InterPro" id="IPR037069">
    <property type="entry name" value="AcylCoA_DH/ox_N_sf"/>
</dbReference>
<evidence type="ECO:0000259" key="5">
    <source>
        <dbReference type="Pfam" id="PF14749"/>
    </source>
</evidence>
<evidence type="ECO:0000256" key="3">
    <source>
        <dbReference type="ARBA" id="ARBA00022630"/>
    </source>
</evidence>
<dbReference type="PANTHER" id="PTHR10909:SF250">
    <property type="entry name" value="PEROXISOMAL ACYL-COENZYME A OXIDASE 1"/>
    <property type="match status" value="1"/>
</dbReference>
<keyword evidence="3" id="KW-0285">Flavoprotein</keyword>
<proteinExistence type="predicted"/>